<proteinExistence type="inferred from homology"/>
<name>A0A239SS66_9STRE</name>
<reference evidence="9 10" key="1">
    <citation type="submission" date="2017-06" db="EMBL/GenBank/DDBJ databases">
        <authorList>
            <consortium name="Pathogen Informatics"/>
        </authorList>
    </citation>
    <scope>NUCLEOTIDE SEQUENCE [LARGE SCALE GENOMIC DNA]</scope>
    <source>
        <strain evidence="9 10">NCTC13788</strain>
    </source>
</reference>
<gene>
    <name evidence="6 9" type="primary">sigA</name>
    <name evidence="9" type="ORF">SAMEA4412692_01008</name>
</gene>
<evidence type="ECO:0000259" key="8">
    <source>
        <dbReference type="PROSITE" id="PS00716"/>
    </source>
</evidence>
<dbReference type="Pfam" id="PF04539">
    <property type="entry name" value="Sigma70_r3"/>
    <property type="match status" value="1"/>
</dbReference>
<feature type="DNA-binding region" description="H-T-H motif" evidence="6">
    <location>
        <begin position="332"/>
        <end position="351"/>
    </location>
</feature>
<evidence type="ECO:0000256" key="4">
    <source>
        <dbReference type="ARBA" id="ARBA00023125"/>
    </source>
</evidence>
<dbReference type="NCBIfam" id="TIGR02937">
    <property type="entry name" value="sigma70-ECF"/>
    <property type="match status" value="1"/>
</dbReference>
<dbReference type="EMBL" id="LT906439">
    <property type="protein sequence ID" value="SNU88335.1"/>
    <property type="molecule type" value="Genomic_DNA"/>
</dbReference>
<dbReference type="AlphaFoldDB" id="A0A239SS66"/>
<dbReference type="GO" id="GO:0003677">
    <property type="term" value="F:DNA binding"/>
    <property type="evidence" value="ECO:0007669"/>
    <property type="project" value="UniProtKB-UniRule"/>
</dbReference>
<keyword evidence="1 6" id="KW-0963">Cytoplasm</keyword>
<comment type="subcellular location">
    <subcellularLocation>
        <location evidence="6">Cytoplasm</location>
    </subcellularLocation>
</comment>
<evidence type="ECO:0000313" key="9">
    <source>
        <dbReference type="EMBL" id="SNU88335.1"/>
    </source>
</evidence>
<comment type="function">
    <text evidence="6">Sigma factors are initiation factors that promote the attachment of RNA polymerase to specific initiation sites and are then released. This sigma factor is the primary sigma factor during exponential growth.</text>
</comment>
<dbReference type="HAMAP" id="MF_00963">
    <property type="entry name" value="Sigma70_RpoD_SigA"/>
    <property type="match status" value="1"/>
</dbReference>
<evidence type="ECO:0000256" key="5">
    <source>
        <dbReference type="ARBA" id="ARBA00023163"/>
    </source>
</evidence>
<dbReference type="CDD" id="cd06171">
    <property type="entry name" value="Sigma70_r4"/>
    <property type="match status" value="1"/>
</dbReference>
<dbReference type="InterPro" id="IPR000943">
    <property type="entry name" value="RNA_pol_sigma70"/>
</dbReference>
<dbReference type="Gene3D" id="1.10.10.10">
    <property type="entry name" value="Winged helix-like DNA-binding domain superfamily/Winged helix DNA-binding domain"/>
    <property type="match status" value="2"/>
</dbReference>
<comment type="similarity">
    <text evidence="6">Belongs to the sigma-70 factor family. RpoD/SigA subfamily.</text>
</comment>
<dbReference type="RefSeq" id="WP_018372913.1">
    <property type="nucleotide sequence ID" value="NZ_JBCLRV010000015.1"/>
</dbReference>
<dbReference type="InterPro" id="IPR013324">
    <property type="entry name" value="RNA_pol_sigma_r3/r4-like"/>
</dbReference>
<dbReference type="NCBIfam" id="TIGR02393">
    <property type="entry name" value="RpoD_Cterm"/>
    <property type="match status" value="1"/>
</dbReference>
<evidence type="ECO:0000259" key="7">
    <source>
        <dbReference type="PROSITE" id="PS00715"/>
    </source>
</evidence>
<dbReference type="PRINTS" id="PR00046">
    <property type="entry name" value="SIGMA70FCT"/>
</dbReference>
<feature type="region of interest" description="Sigma-70 factor domain-2" evidence="6">
    <location>
        <begin position="138"/>
        <end position="208"/>
    </location>
</feature>
<dbReference type="InterPro" id="IPR007127">
    <property type="entry name" value="RNA_pol_sigma_70_r1_1"/>
</dbReference>
<evidence type="ECO:0000256" key="1">
    <source>
        <dbReference type="ARBA" id="ARBA00022490"/>
    </source>
</evidence>
<comment type="subunit">
    <text evidence="6">Interacts transiently with the RNA polymerase catalytic core.</text>
</comment>
<protein>
    <recommendedName>
        <fullName evidence="6">RNA polymerase sigma factor SigA</fullName>
    </recommendedName>
</protein>
<dbReference type="PANTHER" id="PTHR30603:SF60">
    <property type="entry name" value="RNA POLYMERASE SIGMA FACTOR RPOD"/>
    <property type="match status" value="1"/>
</dbReference>
<dbReference type="FunFam" id="1.10.10.10:FF:000004">
    <property type="entry name" value="RNA polymerase sigma factor SigA"/>
    <property type="match status" value="1"/>
</dbReference>
<dbReference type="InterPro" id="IPR028630">
    <property type="entry name" value="Sigma70_RpoD"/>
</dbReference>
<dbReference type="KEGG" id="smen:SAMEA4412692_1008"/>
<dbReference type="SUPFAM" id="SSF88659">
    <property type="entry name" value="Sigma3 and sigma4 domains of RNA polymerase sigma factors"/>
    <property type="match status" value="2"/>
</dbReference>
<dbReference type="GO" id="GO:0016987">
    <property type="term" value="F:sigma factor activity"/>
    <property type="evidence" value="ECO:0007669"/>
    <property type="project" value="UniProtKB-UniRule"/>
</dbReference>
<feature type="domain" description="RNA polymerase sigma-70" evidence="7">
    <location>
        <begin position="162"/>
        <end position="175"/>
    </location>
</feature>
<dbReference type="Proteomes" id="UP000215185">
    <property type="component" value="Chromosome 1"/>
</dbReference>
<dbReference type="InterPro" id="IPR036388">
    <property type="entry name" value="WH-like_DNA-bd_sf"/>
</dbReference>
<dbReference type="Gene3D" id="1.10.601.10">
    <property type="entry name" value="RNA Polymerase Primary Sigma Factor"/>
    <property type="match status" value="2"/>
</dbReference>
<organism evidence="9 10">
    <name type="scientific">Streptococcus merionis</name>
    <dbReference type="NCBI Taxonomy" id="400065"/>
    <lineage>
        <taxon>Bacteria</taxon>
        <taxon>Bacillati</taxon>
        <taxon>Bacillota</taxon>
        <taxon>Bacilli</taxon>
        <taxon>Lactobacillales</taxon>
        <taxon>Streptococcaceae</taxon>
        <taxon>Streptococcus</taxon>
    </lineage>
</organism>
<dbReference type="InterPro" id="IPR007627">
    <property type="entry name" value="RNA_pol_sigma70_r2"/>
</dbReference>
<dbReference type="Pfam" id="PF03979">
    <property type="entry name" value="Sigma70_r1_1"/>
    <property type="match status" value="1"/>
</dbReference>
<dbReference type="STRING" id="1123308.GCA_000380085_00348"/>
<dbReference type="InterPro" id="IPR009042">
    <property type="entry name" value="RNA_pol_sigma70_r1_2"/>
</dbReference>
<dbReference type="FunFam" id="1.10.10.10:FF:000002">
    <property type="entry name" value="RNA polymerase sigma factor SigA"/>
    <property type="match status" value="1"/>
</dbReference>
<sequence length="372" mass="42558">MATKKDTKKEVTTFDVQVAEYIRSRKQDGNAVDDDINEKLVVPFGLEAEAIDDLLQRIQDAGISIIDKEGNPSARVMQNEEEVPLSDEELLGSNSAKVNDPVRMYLKEIGVVPLLTNEEEQELALLVEAGDVEAKQRLAEANLRLVVSIAKRYVGRGMQFLDLIQEGNMGLMKAVDKFDYSKGFKFSTYATWWIRQAITRAIADQARTIRIPVHMVETINKLVREQRNLLQELGQDPTPEQIAERMDMTPDKVREILKIAQEPVSLETPIGEEDDSHLGDFIEDEVIESPEEYTTRIVLREQLDEVLDTLTDREENVLRLRFGLDDGKMRTLEDVGKVFNVTRERIRQIEAKALRKLRHPSRSKPLRDFIED</sequence>
<dbReference type="FunFam" id="1.10.601.10:FF:000001">
    <property type="entry name" value="RNA polymerase sigma factor SigA"/>
    <property type="match status" value="1"/>
</dbReference>
<dbReference type="SUPFAM" id="SSF88946">
    <property type="entry name" value="Sigma2 domain of RNA polymerase sigma factors"/>
    <property type="match status" value="1"/>
</dbReference>
<accession>A0A239SS66</accession>
<evidence type="ECO:0000256" key="3">
    <source>
        <dbReference type="ARBA" id="ARBA00023082"/>
    </source>
</evidence>
<dbReference type="eggNOG" id="COG0568">
    <property type="taxonomic scope" value="Bacteria"/>
</dbReference>
<dbReference type="InterPro" id="IPR007630">
    <property type="entry name" value="RNA_pol_sigma70_r4"/>
</dbReference>
<dbReference type="InterPro" id="IPR050239">
    <property type="entry name" value="Sigma-70_RNA_pol_init_factors"/>
</dbReference>
<dbReference type="Pfam" id="PF04545">
    <property type="entry name" value="Sigma70_r4"/>
    <property type="match status" value="1"/>
</dbReference>
<dbReference type="GO" id="GO:0006352">
    <property type="term" value="P:DNA-templated transcription initiation"/>
    <property type="evidence" value="ECO:0007669"/>
    <property type="project" value="UniProtKB-UniRule"/>
</dbReference>
<dbReference type="PROSITE" id="PS00715">
    <property type="entry name" value="SIGMA70_1"/>
    <property type="match status" value="1"/>
</dbReference>
<dbReference type="InterPro" id="IPR014284">
    <property type="entry name" value="RNA_pol_sigma-70_dom"/>
</dbReference>
<dbReference type="NCBIfam" id="NF006666">
    <property type="entry name" value="PRK09210.1"/>
    <property type="match status" value="1"/>
</dbReference>
<keyword evidence="2 6" id="KW-0805">Transcription regulation</keyword>
<dbReference type="GO" id="GO:0005737">
    <property type="term" value="C:cytoplasm"/>
    <property type="evidence" value="ECO:0007669"/>
    <property type="project" value="UniProtKB-SubCell"/>
</dbReference>
<keyword evidence="3 6" id="KW-0731">Sigma factor</keyword>
<evidence type="ECO:0000313" key="10">
    <source>
        <dbReference type="Proteomes" id="UP000215185"/>
    </source>
</evidence>
<feature type="domain" description="RNA polymerase sigma-70" evidence="8">
    <location>
        <begin position="331"/>
        <end position="357"/>
    </location>
</feature>
<dbReference type="PANTHER" id="PTHR30603">
    <property type="entry name" value="RNA POLYMERASE SIGMA FACTOR RPO"/>
    <property type="match status" value="1"/>
</dbReference>
<feature type="short sequence motif" description="Interaction with polymerase core subunit RpoC" evidence="6">
    <location>
        <begin position="162"/>
        <end position="165"/>
    </location>
</feature>
<dbReference type="InterPro" id="IPR012760">
    <property type="entry name" value="RNA_pol_sigma_RpoD_C"/>
</dbReference>
<dbReference type="InterPro" id="IPR007624">
    <property type="entry name" value="RNA_pol_sigma70_r3"/>
</dbReference>
<feature type="region of interest" description="Sigma-70 factor domain-3" evidence="6">
    <location>
        <begin position="217"/>
        <end position="293"/>
    </location>
</feature>
<feature type="region of interest" description="Sigma-70 factor domain-4" evidence="6">
    <location>
        <begin position="306"/>
        <end position="359"/>
    </location>
</feature>
<dbReference type="Pfam" id="PF04542">
    <property type="entry name" value="Sigma70_r2"/>
    <property type="match status" value="1"/>
</dbReference>
<keyword evidence="4 6" id="KW-0238">DNA-binding</keyword>
<dbReference type="PROSITE" id="PS00716">
    <property type="entry name" value="SIGMA70_2"/>
    <property type="match status" value="1"/>
</dbReference>
<dbReference type="InterPro" id="IPR013325">
    <property type="entry name" value="RNA_pol_sigma_r2"/>
</dbReference>
<evidence type="ECO:0000256" key="2">
    <source>
        <dbReference type="ARBA" id="ARBA00023015"/>
    </source>
</evidence>
<dbReference type="OrthoDB" id="9809557at2"/>
<dbReference type="Pfam" id="PF00140">
    <property type="entry name" value="Sigma70_r1_2"/>
    <property type="match status" value="1"/>
</dbReference>
<keyword evidence="5 6" id="KW-0804">Transcription</keyword>
<evidence type="ECO:0000256" key="6">
    <source>
        <dbReference type="HAMAP-Rule" id="MF_00963"/>
    </source>
</evidence>
<keyword evidence="10" id="KW-1185">Reference proteome</keyword>